<dbReference type="GO" id="GO:0016020">
    <property type="term" value="C:membrane"/>
    <property type="evidence" value="ECO:0007669"/>
    <property type="project" value="UniProtKB-SubCell"/>
</dbReference>
<dbReference type="EMBL" id="MGDI01000038">
    <property type="protein sequence ID" value="OGL51638.1"/>
    <property type="molecule type" value="Genomic_DNA"/>
</dbReference>
<evidence type="ECO:0000256" key="4">
    <source>
        <dbReference type="ARBA" id="ARBA00022989"/>
    </source>
</evidence>
<reference evidence="8 9" key="1">
    <citation type="journal article" date="2016" name="Nat. Commun.">
        <title>Thousands of microbial genomes shed light on interconnected biogeochemical processes in an aquifer system.</title>
        <authorList>
            <person name="Anantharaman K."/>
            <person name="Brown C.T."/>
            <person name="Hug L.A."/>
            <person name="Sharon I."/>
            <person name="Castelle C.J."/>
            <person name="Probst A.J."/>
            <person name="Thomas B.C."/>
            <person name="Singh A."/>
            <person name="Wilkins M.J."/>
            <person name="Karaoz U."/>
            <person name="Brodie E.L."/>
            <person name="Williams K.H."/>
            <person name="Hubbard S.S."/>
            <person name="Banfield J.F."/>
        </authorList>
    </citation>
    <scope>NUCLEOTIDE SEQUENCE [LARGE SCALE GENOMIC DNA]</scope>
</reference>
<evidence type="ECO:0000256" key="5">
    <source>
        <dbReference type="ARBA" id="ARBA00023136"/>
    </source>
</evidence>
<evidence type="ECO:0000259" key="7">
    <source>
        <dbReference type="Pfam" id="PF05140"/>
    </source>
</evidence>
<feature type="transmembrane region" description="Helical" evidence="6">
    <location>
        <begin position="437"/>
        <end position="456"/>
    </location>
</feature>
<evidence type="ECO:0000256" key="2">
    <source>
        <dbReference type="ARBA" id="ARBA00022692"/>
    </source>
</evidence>
<protein>
    <recommendedName>
        <fullName evidence="7">ResB-like domain-containing protein</fullName>
    </recommendedName>
</protein>
<evidence type="ECO:0000313" key="9">
    <source>
        <dbReference type="Proteomes" id="UP000178082"/>
    </source>
</evidence>
<dbReference type="STRING" id="1817883.A3G31_05890"/>
<comment type="subcellular location">
    <subcellularLocation>
        <location evidence="1">Membrane</location>
        <topology evidence="1">Multi-pass membrane protein</topology>
    </subcellularLocation>
</comment>
<gene>
    <name evidence="8" type="ORF">A3G31_05890</name>
</gene>
<dbReference type="AlphaFoldDB" id="A0A1F7SEE9"/>
<feature type="transmembrane region" description="Helical" evidence="6">
    <location>
        <begin position="37"/>
        <end position="55"/>
    </location>
</feature>
<dbReference type="InterPro" id="IPR007816">
    <property type="entry name" value="ResB-like_domain"/>
</dbReference>
<feature type="domain" description="ResB-like" evidence="7">
    <location>
        <begin position="35"/>
        <end position="486"/>
    </location>
</feature>
<comment type="caution">
    <text evidence="8">The sequence shown here is derived from an EMBL/GenBank/DDBJ whole genome shotgun (WGS) entry which is preliminary data.</text>
</comment>
<organism evidence="8 9">
    <name type="scientific">Candidatus Schekmanbacteria bacterium RIFCSPLOWO2_12_FULL_38_15</name>
    <dbReference type="NCBI Taxonomy" id="1817883"/>
    <lineage>
        <taxon>Bacteria</taxon>
        <taxon>Candidatus Schekmaniibacteriota</taxon>
    </lineage>
</organism>
<evidence type="ECO:0000256" key="6">
    <source>
        <dbReference type="SAM" id="Phobius"/>
    </source>
</evidence>
<dbReference type="Proteomes" id="UP000178082">
    <property type="component" value="Unassembled WGS sequence"/>
</dbReference>
<evidence type="ECO:0000313" key="8">
    <source>
        <dbReference type="EMBL" id="OGL51638.1"/>
    </source>
</evidence>
<dbReference type="InterPro" id="IPR023494">
    <property type="entry name" value="Cyt_c_bgen_Ccs1/CcsB/ResB"/>
</dbReference>
<name>A0A1F7SEE9_9BACT</name>
<keyword evidence="4 6" id="KW-1133">Transmembrane helix</keyword>
<dbReference type="PANTHER" id="PTHR31566">
    <property type="entry name" value="CYTOCHROME C BIOGENESIS PROTEIN CCS1, CHLOROPLASTIC"/>
    <property type="match status" value="1"/>
</dbReference>
<feature type="transmembrane region" description="Helical" evidence="6">
    <location>
        <begin position="116"/>
        <end position="134"/>
    </location>
</feature>
<evidence type="ECO:0000256" key="3">
    <source>
        <dbReference type="ARBA" id="ARBA00022748"/>
    </source>
</evidence>
<accession>A0A1F7SEE9</accession>
<proteinExistence type="predicted"/>
<evidence type="ECO:0000256" key="1">
    <source>
        <dbReference type="ARBA" id="ARBA00004141"/>
    </source>
</evidence>
<feature type="transmembrane region" description="Helical" evidence="6">
    <location>
        <begin position="206"/>
        <end position="230"/>
    </location>
</feature>
<dbReference type="GO" id="GO:0017004">
    <property type="term" value="P:cytochrome complex assembly"/>
    <property type="evidence" value="ECO:0007669"/>
    <property type="project" value="UniProtKB-KW"/>
</dbReference>
<dbReference type="PANTHER" id="PTHR31566:SF0">
    <property type="entry name" value="CYTOCHROME C BIOGENESIS PROTEIN CCS1, CHLOROPLASTIC"/>
    <property type="match status" value="1"/>
</dbReference>
<keyword evidence="2 6" id="KW-0812">Transmembrane</keyword>
<keyword evidence="3" id="KW-0201">Cytochrome c-type biogenesis</keyword>
<sequence>MADKSKKINPDKAKKEEVKQEKVSSQGLLEFLRSLRLAIYLFIILAALSIFGTVIQQEGTETYPKIVTNLGFTTVNFLKFFRLADEPKSMEEVMSYGEKTYKLFHSIGLMDMYHSWWFTALLFLLTANLFMCTINRFPGVLKYFSEPKVTFKEGLNGEIKIRLRDSIEEAKKKVSEVLDNKFSRHYEENINGSCHLMFERGKIGRLGVYITHCSIFLIFIGSIIGSLFGFKGYVELLEGEQTNNYYDKGKNAELPLGFTLKCEKAYVTYYKDNTRPKDWYSELVVLKDNKKVVSKKIEVNDPLSYNGIFFYQSSFGEGGMRNLSLEITPRAGGDKKVLSIGLDEEIEVGMGVKVRALRFIPDFAFEGKDVVSRSNELNNPAALLEIEENGRRFTKWLFLKYPDFHPFTETPYSFKLVDIAGRNRTGLQVTYDPGVNVIWVGCVLLVIGLYVSFFISHKRVWVKLDKSELTVTGLTNKNKPSFELEMEGLISNLKGALK</sequence>
<dbReference type="Pfam" id="PF05140">
    <property type="entry name" value="ResB"/>
    <property type="match status" value="1"/>
</dbReference>
<keyword evidence="5 6" id="KW-0472">Membrane</keyword>